<keyword evidence="3" id="KW-1185">Reference proteome</keyword>
<keyword evidence="1" id="KW-0732">Signal</keyword>
<protein>
    <recommendedName>
        <fullName evidence="4">Ig-like domain-containing protein</fullName>
    </recommendedName>
</protein>
<feature type="chain" id="PRO_5041979918" description="Ig-like domain-containing protein" evidence="1">
    <location>
        <begin position="18"/>
        <end position="202"/>
    </location>
</feature>
<dbReference type="GeneID" id="70247332"/>
<evidence type="ECO:0000256" key="1">
    <source>
        <dbReference type="SAM" id="SignalP"/>
    </source>
</evidence>
<gene>
    <name evidence="2" type="ORF">BGW36DRAFT_386840</name>
</gene>
<feature type="signal peptide" evidence="1">
    <location>
        <begin position="1"/>
        <end position="17"/>
    </location>
</feature>
<accession>A0AAD4PW17</accession>
<proteinExistence type="predicted"/>
<dbReference type="Proteomes" id="UP001201262">
    <property type="component" value="Unassembled WGS sequence"/>
</dbReference>
<dbReference type="RefSeq" id="XP_046068020.1">
    <property type="nucleotide sequence ID" value="XM_046217045.1"/>
</dbReference>
<name>A0AAD4PW17_9EURO</name>
<sequence>MRATTLLATAFSSLVVANNPTVVGFIDVDIPSVTIPSYTSEAASVTGINADATTYEISCLANAPTTLCQIKDPWTLIQGTSSFSFTGVYTGWISGDVNGVTATRDMTCSFTSISESVSCSFSYKATGTTDGQSYSTSTSISGTYPPDSVTYIALTVTGGLDSFTAPQATETPKGVAGPAAAQAMITAAPLGAAAVMALAAAF</sequence>
<evidence type="ECO:0008006" key="4">
    <source>
        <dbReference type="Google" id="ProtNLM"/>
    </source>
</evidence>
<evidence type="ECO:0000313" key="2">
    <source>
        <dbReference type="EMBL" id="KAH8692023.1"/>
    </source>
</evidence>
<reference evidence="2" key="1">
    <citation type="submission" date="2021-12" db="EMBL/GenBank/DDBJ databases">
        <title>Convergent genome expansion in fungi linked to evolution of root-endophyte symbiosis.</title>
        <authorList>
            <consortium name="DOE Joint Genome Institute"/>
            <person name="Ke Y.-H."/>
            <person name="Bonito G."/>
            <person name="Liao H.-L."/>
            <person name="Looney B."/>
            <person name="Rojas-Flechas A."/>
            <person name="Nash J."/>
            <person name="Hameed K."/>
            <person name="Schadt C."/>
            <person name="Martin F."/>
            <person name="Crous P.W."/>
            <person name="Miettinen O."/>
            <person name="Magnuson J.K."/>
            <person name="Labbe J."/>
            <person name="Jacobson D."/>
            <person name="Doktycz M.J."/>
            <person name="Veneault-Fourrey C."/>
            <person name="Kuo A."/>
            <person name="Mondo S."/>
            <person name="Calhoun S."/>
            <person name="Riley R."/>
            <person name="Ohm R."/>
            <person name="LaButti K."/>
            <person name="Andreopoulos B."/>
            <person name="Pangilinan J."/>
            <person name="Nolan M."/>
            <person name="Tritt A."/>
            <person name="Clum A."/>
            <person name="Lipzen A."/>
            <person name="Daum C."/>
            <person name="Barry K."/>
            <person name="Grigoriev I.V."/>
            <person name="Vilgalys R."/>
        </authorList>
    </citation>
    <scope>NUCLEOTIDE SEQUENCE</scope>
    <source>
        <strain evidence="2">PMI_201</strain>
    </source>
</reference>
<dbReference type="AlphaFoldDB" id="A0AAD4PW17"/>
<dbReference type="EMBL" id="JAJTJA010000011">
    <property type="protein sequence ID" value="KAH8692023.1"/>
    <property type="molecule type" value="Genomic_DNA"/>
</dbReference>
<evidence type="ECO:0000313" key="3">
    <source>
        <dbReference type="Proteomes" id="UP001201262"/>
    </source>
</evidence>
<comment type="caution">
    <text evidence="2">The sequence shown here is derived from an EMBL/GenBank/DDBJ whole genome shotgun (WGS) entry which is preliminary data.</text>
</comment>
<organism evidence="2 3">
    <name type="scientific">Talaromyces proteolyticus</name>
    <dbReference type="NCBI Taxonomy" id="1131652"/>
    <lineage>
        <taxon>Eukaryota</taxon>
        <taxon>Fungi</taxon>
        <taxon>Dikarya</taxon>
        <taxon>Ascomycota</taxon>
        <taxon>Pezizomycotina</taxon>
        <taxon>Eurotiomycetes</taxon>
        <taxon>Eurotiomycetidae</taxon>
        <taxon>Eurotiales</taxon>
        <taxon>Trichocomaceae</taxon>
        <taxon>Talaromyces</taxon>
        <taxon>Talaromyces sect. Bacilispori</taxon>
    </lineage>
</organism>